<proteinExistence type="inferred from homology"/>
<dbReference type="PANTHER" id="PTHR10805:SF0">
    <property type="entry name" value="COATOMER SUBUNIT EPSILON"/>
    <property type="match status" value="1"/>
</dbReference>
<dbReference type="SUPFAM" id="SSF48452">
    <property type="entry name" value="TPR-like"/>
    <property type="match status" value="1"/>
</dbReference>
<evidence type="ECO:0000256" key="4">
    <source>
        <dbReference type="ARBA" id="ARBA00022448"/>
    </source>
</evidence>
<evidence type="ECO:0000256" key="7">
    <source>
        <dbReference type="ARBA" id="ARBA00022927"/>
    </source>
</evidence>
<keyword evidence="7 12" id="KW-0653">Protein transport</keyword>
<dbReference type="GO" id="GO:0006888">
    <property type="term" value="P:endoplasmic reticulum to Golgi vesicle-mediated transport"/>
    <property type="evidence" value="ECO:0007669"/>
    <property type="project" value="TreeGrafter"/>
</dbReference>
<dbReference type="GO" id="GO:0030126">
    <property type="term" value="C:COPI vesicle coat"/>
    <property type="evidence" value="ECO:0007669"/>
    <property type="project" value="TreeGrafter"/>
</dbReference>
<dbReference type="GO" id="GO:0015031">
    <property type="term" value="P:protein transport"/>
    <property type="evidence" value="ECO:0007669"/>
    <property type="project" value="UniProtKB-UniRule"/>
</dbReference>
<dbReference type="AlphaFoldDB" id="A0A7S0VBN2"/>
<evidence type="ECO:0000256" key="12">
    <source>
        <dbReference type="PIRNR" id="PIRNR016478"/>
    </source>
</evidence>
<evidence type="ECO:0000256" key="5">
    <source>
        <dbReference type="ARBA" id="ARBA00022490"/>
    </source>
</evidence>
<sequence>MSDPLFSIKNNFFLGAYNAVINEASSLHNVSPNDAIDRDCYLYRSYIALGSHDLVIQEVSDSASTALLSIKLLAQYLSGKKNKAEVISTLQEWLSDLACNRNPTVLFVAGSIYVHENMFPEALRCCHKGFTLEMSALCVQVYIKMDRVDKAEQQLKAMATQDDDATLTQLATAWVGVALGGSKIQEASYIYQELGDKYTWTPLLLNGRAICAMKRGEWEDAERDLLEALGKDAKDSDTLANLSACGLHLGRNVQRYQSQLKMLQPNHPYIKHLEVGEELFQRVVASVS</sequence>
<comment type="similarity">
    <text evidence="3 12">Belongs to the COPE family.</text>
</comment>
<keyword evidence="5 12" id="KW-0963">Cytoplasm</keyword>
<name>A0A7S0VBN2_9CHLO</name>
<accession>A0A7S0VBN2</accession>
<keyword evidence="4 12" id="KW-0813">Transport</keyword>
<dbReference type="GO" id="GO:0006891">
    <property type="term" value="P:intra-Golgi vesicle-mediated transport"/>
    <property type="evidence" value="ECO:0007669"/>
    <property type="project" value="TreeGrafter"/>
</dbReference>
<keyword evidence="6 12" id="KW-0931">ER-Golgi transport</keyword>
<dbReference type="PIRSF" id="PIRSF016478">
    <property type="entry name" value="Coatomer_esu"/>
    <property type="match status" value="1"/>
</dbReference>
<evidence type="ECO:0000256" key="2">
    <source>
        <dbReference type="ARBA" id="ARBA00004347"/>
    </source>
</evidence>
<dbReference type="InterPro" id="IPR006822">
    <property type="entry name" value="Coatomer_esu"/>
</dbReference>
<gene>
    <name evidence="13" type="ORF">PPAR00522_LOCUS17891</name>
</gene>
<organism evidence="13">
    <name type="scientific">Polytomella parva</name>
    <dbReference type="NCBI Taxonomy" id="51329"/>
    <lineage>
        <taxon>Eukaryota</taxon>
        <taxon>Viridiplantae</taxon>
        <taxon>Chlorophyta</taxon>
        <taxon>core chlorophytes</taxon>
        <taxon>Chlorophyceae</taxon>
        <taxon>CS clade</taxon>
        <taxon>Chlamydomonadales</taxon>
        <taxon>Chlamydomonadaceae</taxon>
        <taxon>Polytomella</taxon>
    </lineage>
</organism>
<dbReference type="GO" id="GO:0005198">
    <property type="term" value="F:structural molecule activity"/>
    <property type="evidence" value="ECO:0007669"/>
    <property type="project" value="UniProtKB-UniRule"/>
</dbReference>
<dbReference type="Gene3D" id="1.25.40.10">
    <property type="entry name" value="Tetratricopeptide repeat domain"/>
    <property type="match status" value="1"/>
</dbReference>
<keyword evidence="9 12" id="KW-0472">Membrane</keyword>
<evidence type="ECO:0000256" key="10">
    <source>
        <dbReference type="ARBA" id="ARBA00023329"/>
    </source>
</evidence>
<comment type="subcellular location">
    <subcellularLocation>
        <location evidence="2">Cytoplasmic vesicle</location>
        <location evidence="2">COPI-coated vesicle membrane</location>
        <topology evidence="2">Peripheral membrane protein</topology>
        <orientation evidence="2">Cytoplasmic side</orientation>
    </subcellularLocation>
    <subcellularLocation>
        <location evidence="1">Golgi apparatus membrane</location>
        <topology evidence="1">Peripheral membrane protein</topology>
        <orientation evidence="1">Cytoplasmic side</orientation>
    </subcellularLocation>
</comment>
<protein>
    <recommendedName>
        <fullName evidence="12">Coatomer subunit epsilon</fullName>
    </recommendedName>
</protein>
<evidence type="ECO:0000256" key="1">
    <source>
        <dbReference type="ARBA" id="ARBA00004255"/>
    </source>
</evidence>
<evidence type="ECO:0000313" key="13">
    <source>
        <dbReference type="EMBL" id="CAD8785584.1"/>
    </source>
</evidence>
<keyword evidence="8 12" id="KW-0333">Golgi apparatus</keyword>
<evidence type="ECO:0000256" key="3">
    <source>
        <dbReference type="ARBA" id="ARBA00008827"/>
    </source>
</evidence>
<dbReference type="PANTHER" id="PTHR10805">
    <property type="entry name" value="COATOMER SUBUNIT EPSILON"/>
    <property type="match status" value="1"/>
</dbReference>
<dbReference type="EMBL" id="HBFM01027677">
    <property type="protein sequence ID" value="CAD8785584.1"/>
    <property type="molecule type" value="Transcribed_RNA"/>
</dbReference>
<evidence type="ECO:0000256" key="9">
    <source>
        <dbReference type="ARBA" id="ARBA00023136"/>
    </source>
</evidence>
<dbReference type="FunFam" id="1.25.40.10:FF:000140">
    <property type="entry name" value="Coatomer subunit epsilon"/>
    <property type="match status" value="1"/>
</dbReference>
<dbReference type="GO" id="GO:0006890">
    <property type="term" value="P:retrograde vesicle-mediated transport, Golgi to endoplasmic reticulum"/>
    <property type="evidence" value="ECO:0007669"/>
    <property type="project" value="UniProtKB-UniRule"/>
</dbReference>
<dbReference type="InterPro" id="IPR011990">
    <property type="entry name" value="TPR-like_helical_dom_sf"/>
</dbReference>
<evidence type="ECO:0000256" key="11">
    <source>
        <dbReference type="ARBA" id="ARBA00025582"/>
    </source>
</evidence>
<keyword evidence="10 12" id="KW-0968">Cytoplasmic vesicle</keyword>
<dbReference type="GO" id="GO:0000139">
    <property type="term" value="C:Golgi membrane"/>
    <property type="evidence" value="ECO:0007669"/>
    <property type="project" value="UniProtKB-SubCell"/>
</dbReference>
<evidence type="ECO:0000256" key="8">
    <source>
        <dbReference type="ARBA" id="ARBA00023034"/>
    </source>
</evidence>
<dbReference type="Pfam" id="PF04733">
    <property type="entry name" value="Coatomer_E"/>
    <property type="match status" value="1"/>
</dbReference>
<evidence type="ECO:0000256" key="6">
    <source>
        <dbReference type="ARBA" id="ARBA00022892"/>
    </source>
</evidence>
<comment type="function">
    <text evidence="11 12">The coatomer is a cytosolic protein complex that binds to dilysine motifs and reversibly associates with Golgi non-clathrin-coated vesicles, which further mediate biosynthetic protein transport from the ER, via the Golgi up to the trans Golgi network. The coatomer complex is required for budding from Golgi membranes, and is essential for the retrograde Golgi-to-ER transport of dilysine-tagged proteins.</text>
</comment>
<reference evidence="13" key="1">
    <citation type="submission" date="2021-01" db="EMBL/GenBank/DDBJ databases">
        <authorList>
            <person name="Corre E."/>
            <person name="Pelletier E."/>
            <person name="Niang G."/>
            <person name="Scheremetjew M."/>
            <person name="Finn R."/>
            <person name="Kale V."/>
            <person name="Holt S."/>
            <person name="Cochrane G."/>
            <person name="Meng A."/>
            <person name="Brown T."/>
            <person name="Cohen L."/>
        </authorList>
    </citation>
    <scope>NUCLEOTIDE SEQUENCE</scope>
    <source>
        <strain evidence="13">SAG 63-3</strain>
    </source>
</reference>